<evidence type="ECO:0000259" key="23">
    <source>
        <dbReference type="PROSITE" id="PS50885"/>
    </source>
</evidence>
<evidence type="ECO:0000256" key="1">
    <source>
        <dbReference type="ARBA" id="ARBA00000085"/>
    </source>
</evidence>
<dbReference type="PROSITE" id="PS50885">
    <property type="entry name" value="HAMP"/>
    <property type="match status" value="1"/>
</dbReference>
<keyword evidence="8" id="KW-0963">Cytoplasm</keyword>
<feature type="region of interest" description="Disordered" evidence="20">
    <location>
        <begin position="208"/>
        <end position="234"/>
    </location>
</feature>
<keyword evidence="7" id="KW-0004">4Fe-4S</keyword>
<dbReference type="Pfam" id="PF00672">
    <property type="entry name" value="HAMP"/>
    <property type="match status" value="1"/>
</dbReference>
<evidence type="ECO:0000259" key="22">
    <source>
        <dbReference type="PROSITE" id="PS50109"/>
    </source>
</evidence>
<evidence type="ECO:0000256" key="16">
    <source>
        <dbReference type="ARBA" id="ARBA00023012"/>
    </source>
</evidence>
<comment type="caution">
    <text evidence="24">The sequence shown here is derived from an EMBL/GenBank/DDBJ whole genome shotgun (WGS) entry which is preliminary data.</text>
</comment>
<keyword evidence="16" id="KW-0902">Two-component regulatory system</keyword>
<dbReference type="PANTHER" id="PTHR24421">
    <property type="entry name" value="NITRATE/NITRITE SENSOR PROTEIN NARX-RELATED"/>
    <property type="match status" value="1"/>
</dbReference>
<feature type="domain" description="HAMP" evidence="23">
    <location>
        <begin position="270"/>
        <end position="322"/>
    </location>
</feature>
<dbReference type="InterPro" id="IPR036890">
    <property type="entry name" value="HATPase_C_sf"/>
</dbReference>
<keyword evidence="10" id="KW-0808">Transferase</keyword>
<evidence type="ECO:0000256" key="17">
    <source>
        <dbReference type="ARBA" id="ARBA00023014"/>
    </source>
</evidence>
<proteinExistence type="predicted"/>
<dbReference type="EMBL" id="JBHSPR010000007">
    <property type="protein sequence ID" value="MFC6016166.1"/>
    <property type="molecule type" value="Genomic_DNA"/>
</dbReference>
<accession>A0ABW1K387</accession>
<keyword evidence="21" id="KW-0472">Membrane</keyword>
<keyword evidence="24" id="KW-0547">Nucleotide-binding</keyword>
<dbReference type="EC" id="2.7.13.3" evidence="5"/>
<keyword evidence="17" id="KW-0411">Iron-sulfur</keyword>
<evidence type="ECO:0000256" key="19">
    <source>
        <dbReference type="ARBA" id="ARBA00030800"/>
    </source>
</evidence>
<dbReference type="InterPro" id="IPR005467">
    <property type="entry name" value="His_kinase_dom"/>
</dbReference>
<dbReference type="Pfam" id="PF02518">
    <property type="entry name" value="HATPase_c"/>
    <property type="match status" value="1"/>
</dbReference>
<feature type="transmembrane region" description="Helical" evidence="21">
    <location>
        <begin position="12"/>
        <end position="35"/>
    </location>
</feature>
<protein>
    <recommendedName>
        <fullName evidence="6">Oxygen sensor histidine kinase NreB</fullName>
        <ecNumber evidence="5">2.7.13.3</ecNumber>
    </recommendedName>
    <alternativeName>
        <fullName evidence="19">Nitrogen regulation protein B</fullName>
    </alternativeName>
</protein>
<evidence type="ECO:0000256" key="13">
    <source>
        <dbReference type="ARBA" id="ARBA00022777"/>
    </source>
</evidence>
<dbReference type="SMART" id="SM00304">
    <property type="entry name" value="HAMP"/>
    <property type="match status" value="1"/>
</dbReference>
<evidence type="ECO:0000256" key="7">
    <source>
        <dbReference type="ARBA" id="ARBA00022485"/>
    </source>
</evidence>
<evidence type="ECO:0000256" key="6">
    <source>
        <dbReference type="ARBA" id="ARBA00017322"/>
    </source>
</evidence>
<evidence type="ECO:0000256" key="10">
    <source>
        <dbReference type="ARBA" id="ARBA00022679"/>
    </source>
</evidence>
<keyword evidence="14 21" id="KW-1133">Transmembrane helix</keyword>
<evidence type="ECO:0000256" key="11">
    <source>
        <dbReference type="ARBA" id="ARBA00022692"/>
    </source>
</evidence>
<dbReference type="SUPFAM" id="SSF55874">
    <property type="entry name" value="ATPase domain of HSP90 chaperone/DNA topoisomerase II/histidine kinase"/>
    <property type="match status" value="1"/>
</dbReference>
<dbReference type="PRINTS" id="PR00344">
    <property type="entry name" value="BCTRLSENSOR"/>
</dbReference>
<keyword evidence="15" id="KW-0408">Iron</keyword>
<evidence type="ECO:0000256" key="2">
    <source>
        <dbReference type="ARBA" id="ARBA00001966"/>
    </source>
</evidence>
<evidence type="ECO:0000256" key="14">
    <source>
        <dbReference type="ARBA" id="ARBA00022989"/>
    </source>
</evidence>
<evidence type="ECO:0000313" key="24">
    <source>
        <dbReference type="EMBL" id="MFC6016166.1"/>
    </source>
</evidence>
<evidence type="ECO:0000256" key="3">
    <source>
        <dbReference type="ARBA" id="ARBA00004370"/>
    </source>
</evidence>
<evidence type="ECO:0000256" key="20">
    <source>
        <dbReference type="SAM" id="MobiDB-lite"/>
    </source>
</evidence>
<dbReference type="SMART" id="SM00387">
    <property type="entry name" value="HATPase_c"/>
    <property type="match status" value="1"/>
</dbReference>
<comment type="subcellular location">
    <subcellularLocation>
        <location evidence="4">Cytoplasm</location>
    </subcellularLocation>
    <subcellularLocation>
        <location evidence="3">Membrane</location>
    </subcellularLocation>
</comment>
<feature type="domain" description="Histidine kinase" evidence="22">
    <location>
        <begin position="339"/>
        <end position="532"/>
    </location>
</feature>
<dbReference type="RefSeq" id="WP_377419295.1">
    <property type="nucleotide sequence ID" value="NZ_JBHSPR010000007.1"/>
</dbReference>
<dbReference type="Proteomes" id="UP001596203">
    <property type="component" value="Unassembled WGS sequence"/>
</dbReference>
<organism evidence="24 25">
    <name type="scientific">Plantactinospora solaniradicis</name>
    <dbReference type="NCBI Taxonomy" id="1723736"/>
    <lineage>
        <taxon>Bacteria</taxon>
        <taxon>Bacillati</taxon>
        <taxon>Actinomycetota</taxon>
        <taxon>Actinomycetes</taxon>
        <taxon>Micromonosporales</taxon>
        <taxon>Micromonosporaceae</taxon>
        <taxon>Plantactinospora</taxon>
    </lineage>
</organism>
<keyword evidence="25" id="KW-1185">Reference proteome</keyword>
<dbReference type="InterPro" id="IPR003594">
    <property type="entry name" value="HATPase_dom"/>
</dbReference>
<dbReference type="Gene3D" id="6.10.340.10">
    <property type="match status" value="1"/>
</dbReference>
<dbReference type="PROSITE" id="PS50109">
    <property type="entry name" value="HIS_KIN"/>
    <property type="match status" value="1"/>
</dbReference>
<dbReference type="InterPro" id="IPR050482">
    <property type="entry name" value="Sensor_HK_TwoCompSys"/>
</dbReference>
<evidence type="ECO:0000256" key="21">
    <source>
        <dbReference type="SAM" id="Phobius"/>
    </source>
</evidence>
<dbReference type="GO" id="GO:0005524">
    <property type="term" value="F:ATP binding"/>
    <property type="evidence" value="ECO:0007669"/>
    <property type="project" value="UniProtKB-KW"/>
</dbReference>
<keyword evidence="11 21" id="KW-0812">Transmembrane</keyword>
<evidence type="ECO:0000256" key="15">
    <source>
        <dbReference type="ARBA" id="ARBA00023004"/>
    </source>
</evidence>
<evidence type="ECO:0000256" key="9">
    <source>
        <dbReference type="ARBA" id="ARBA00022553"/>
    </source>
</evidence>
<evidence type="ECO:0000313" key="25">
    <source>
        <dbReference type="Proteomes" id="UP001596203"/>
    </source>
</evidence>
<feature type="transmembrane region" description="Helical" evidence="21">
    <location>
        <begin position="246"/>
        <end position="268"/>
    </location>
</feature>
<name>A0ABW1K387_9ACTN</name>
<gene>
    <name evidence="24" type="ORF">ACFP2T_08155</name>
</gene>
<dbReference type="Pfam" id="PF07730">
    <property type="entry name" value="HisKA_3"/>
    <property type="match status" value="1"/>
</dbReference>
<comment type="cofactor">
    <cofactor evidence="2">
        <name>[4Fe-4S] cluster</name>
        <dbReference type="ChEBI" id="CHEBI:49883"/>
    </cofactor>
</comment>
<comment type="catalytic activity">
    <reaction evidence="1">
        <text>ATP + protein L-histidine = ADP + protein N-phospho-L-histidine.</text>
        <dbReference type="EC" id="2.7.13.3"/>
    </reaction>
</comment>
<dbReference type="Gene3D" id="3.30.565.10">
    <property type="entry name" value="Histidine kinase-like ATPase, C-terminal domain"/>
    <property type="match status" value="1"/>
</dbReference>
<keyword evidence="9" id="KW-0597">Phosphoprotein</keyword>
<evidence type="ECO:0000256" key="12">
    <source>
        <dbReference type="ARBA" id="ARBA00022723"/>
    </source>
</evidence>
<dbReference type="CDD" id="cd06225">
    <property type="entry name" value="HAMP"/>
    <property type="match status" value="1"/>
</dbReference>
<dbReference type="CDD" id="cd16917">
    <property type="entry name" value="HATPase_UhpB-NarQ-NarX-like"/>
    <property type="match status" value="1"/>
</dbReference>
<comment type="function">
    <text evidence="18">Member of the two-component regulatory system NreB/NreC involved in the control of dissimilatory nitrate/nitrite reduction in response to oxygen. NreB functions as a direct oxygen sensor histidine kinase which is autophosphorylated, in the absence of oxygen, probably at the conserved histidine residue, and transfers its phosphate group probably to a conserved aspartate residue of NreC. NreB/NreC activates the expression of the nitrate (narGHJI) and nitrite (nir) reductase operons, as well as the putative nitrate transporter gene narT.</text>
</comment>
<dbReference type="InterPro" id="IPR011712">
    <property type="entry name" value="Sig_transdc_His_kin_sub3_dim/P"/>
</dbReference>
<dbReference type="Gene3D" id="1.20.5.1930">
    <property type="match status" value="1"/>
</dbReference>
<evidence type="ECO:0000256" key="18">
    <source>
        <dbReference type="ARBA" id="ARBA00024827"/>
    </source>
</evidence>
<dbReference type="InterPro" id="IPR004358">
    <property type="entry name" value="Sig_transdc_His_kin-like_C"/>
</dbReference>
<keyword evidence="12" id="KW-0479">Metal-binding</keyword>
<keyword evidence="24" id="KW-0067">ATP-binding</keyword>
<dbReference type="InterPro" id="IPR003660">
    <property type="entry name" value="HAMP_dom"/>
</dbReference>
<dbReference type="SUPFAM" id="SSF158472">
    <property type="entry name" value="HAMP domain-like"/>
    <property type="match status" value="1"/>
</dbReference>
<evidence type="ECO:0000256" key="5">
    <source>
        <dbReference type="ARBA" id="ARBA00012438"/>
    </source>
</evidence>
<evidence type="ECO:0000256" key="8">
    <source>
        <dbReference type="ARBA" id="ARBA00022490"/>
    </source>
</evidence>
<sequence>MFSRFGLRSRMAVSYVLVSAAAVLVVEAFLLAIMVPRIRSASDSIEQAQQRALQAETGARRIKIEGLALQIAVAAGIEASALAAQEPGRSEEALLLDVAANSFGGTPDPLPSGDGATIAPTPELVQVLATVDGQVVASEPSNVLARNSPLPAAAIGLRPNSGQTEVNGRVADWATRPVEIAGRAGSGRRVIGIAYATHLTPLKGVLGRESASTGAPVSKGGPASTEGRPPVDEEPAAVADTSIGSLIVPGAIILILLLPVGGLFGLLSTGPLIRRIRRLARGTSAMANGDLKARIPVSGGDEVGRLEQAFNSMAERLDTAVQVQRKAAGSEARRAERTRIARELHDSISQDLFSASLVAGGLRKALPASSELRRQAESMELSLARMMREMRAMLLELRPIALEDAGLAEALDELCRAYEVRLGISISSRIDSLRLGAPVEHAVLRVVQEALGNAVRHGEPDAIELRVAETDGRVTVTVHDDGRGFDSVKTAGRHGMGLKLMRERVGELGGTVEVVSAPEQGTTVKVLLPVGVE</sequence>
<keyword evidence="13" id="KW-0418">Kinase</keyword>
<evidence type="ECO:0000256" key="4">
    <source>
        <dbReference type="ARBA" id="ARBA00004496"/>
    </source>
</evidence>
<reference evidence="25" key="1">
    <citation type="journal article" date="2019" name="Int. J. Syst. Evol. Microbiol.">
        <title>The Global Catalogue of Microorganisms (GCM) 10K type strain sequencing project: providing services to taxonomists for standard genome sequencing and annotation.</title>
        <authorList>
            <consortium name="The Broad Institute Genomics Platform"/>
            <consortium name="The Broad Institute Genome Sequencing Center for Infectious Disease"/>
            <person name="Wu L."/>
            <person name="Ma J."/>
        </authorList>
    </citation>
    <scope>NUCLEOTIDE SEQUENCE [LARGE SCALE GENOMIC DNA]</scope>
    <source>
        <strain evidence="25">ZS-35-S2</strain>
    </source>
</reference>